<gene>
    <name evidence="1" type="ORF">BLA60_24595</name>
</gene>
<dbReference type="AlphaFoldDB" id="A0A7Z0WIH7"/>
<organism evidence="1 2">
    <name type="scientific">Actinophytocola xinjiangensis</name>
    <dbReference type="NCBI Taxonomy" id="485602"/>
    <lineage>
        <taxon>Bacteria</taxon>
        <taxon>Bacillati</taxon>
        <taxon>Actinomycetota</taxon>
        <taxon>Actinomycetes</taxon>
        <taxon>Pseudonocardiales</taxon>
        <taxon>Pseudonocardiaceae</taxon>
    </lineage>
</organism>
<dbReference type="EMBL" id="MSIF01000013">
    <property type="protein sequence ID" value="OLF08052.1"/>
    <property type="molecule type" value="Genomic_DNA"/>
</dbReference>
<sequence length="81" mass="8777">MHPQPDNAPVNGSMVTFLLHDEDGERYRVGEVVGPVEEDPQTGEIWVGVRVWHAPPARALSLIPLTTVLNIAPPSEGDRAA</sequence>
<keyword evidence="2" id="KW-1185">Reference proteome</keyword>
<evidence type="ECO:0000313" key="2">
    <source>
        <dbReference type="Proteomes" id="UP000185696"/>
    </source>
</evidence>
<comment type="caution">
    <text evidence="1">The sequence shown here is derived from an EMBL/GenBank/DDBJ whole genome shotgun (WGS) entry which is preliminary data.</text>
</comment>
<dbReference type="Proteomes" id="UP000185696">
    <property type="component" value="Unassembled WGS sequence"/>
</dbReference>
<accession>A0A7Z0WIH7</accession>
<dbReference type="RefSeq" id="WP_075135355.1">
    <property type="nucleotide sequence ID" value="NZ_MSIF01000013.1"/>
</dbReference>
<evidence type="ECO:0000313" key="1">
    <source>
        <dbReference type="EMBL" id="OLF08052.1"/>
    </source>
</evidence>
<protein>
    <submittedName>
        <fullName evidence="1">Uncharacterized protein</fullName>
    </submittedName>
</protein>
<name>A0A7Z0WIH7_9PSEU</name>
<proteinExistence type="predicted"/>
<reference evidence="1 2" key="1">
    <citation type="submission" date="2016-12" db="EMBL/GenBank/DDBJ databases">
        <title>The draft genome sequence of Actinophytocola xinjiangensis.</title>
        <authorList>
            <person name="Wang W."/>
            <person name="Yuan L."/>
        </authorList>
    </citation>
    <scope>NUCLEOTIDE SEQUENCE [LARGE SCALE GENOMIC DNA]</scope>
    <source>
        <strain evidence="1 2">CGMCC 4.4663</strain>
    </source>
</reference>